<sequence>MQDFNISRFIYHTKEYLKASARRVIYSSTDAGMKVAGNLLTILLVLSLMPFVMILLLFAGVAGINAWLELGWGWSFLIGAGVLLLLVVITLLLRKAIVRTISTSIYRKVYSSLAKLDDKLRPQPMASEEEDSSYIAPKSKGALTPTDEASTTQTR</sequence>
<evidence type="ECO:0008006" key="5">
    <source>
        <dbReference type="Google" id="ProtNLM"/>
    </source>
</evidence>
<evidence type="ECO:0000313" key="3">
    <source>
        <dbReference type="EMBL" id="AEE13598.1"/>
    </source>
</evidence>
<keyword evidence="2" id="KW-0812">Transmembrane</keyword>
<evidence type="ECO:0000256" key="1">
    <source>
        <dbReference type="SAM" id="MobiDB-lite"/>
    </source>
</evidence>
<keyword evidence="4" id="KW-1185">Reference proteome</keyword>
<dbReference type="OrthoDB" id="1014552at2"/>
<dbReference type="RefSeq" id="WP_013760909.1">
    <property type="nucleotide sequence ID" value="NC_015501.1"/>
</dbReference>
<dbReference type="AlphaFoldDB" id="F4KJH6"/>
<keyword evidence="2" id="KW-1133">Transmembrane helix</keyword>
<dbReference type="STRING" id="879243.Poras_1667"/>
<name>F4KJH6_PORAD</name>
<gene>
    <name evidence="3" type="ordered locus">Poras_1667</name>
</gene>
<evidence type="ECO:0000313" key="4">
    <source>
        <dbReference type="Proteomes" id="UP000006545"/>
    </source>
</evidence>
<feature type="region of interest" description="Disordered" evidence="1">
    <location>
        <begin position="121"/>
        <end position="155"/>
    </location>
</feature>
<proteinExistence type="predicted"/>
<reference evidence="4" key="1">
    <citation type="submission" date="2011-04" db="EMBL/GenBank/DDBJ databases">
        <title>The complete genome of Porphyromonas asaccharolytica DSM 20707.</title>
        <authorList>
            <person name="Lucas S."/>
            <person name="Han J."/>
            <person name="Lapidus A."/>
            <person name="Bruce D."/>
            <person name="Goodwin L."/>
            <person name="Pitluck S."/>
            <person name="Peters L."/>
            <person name="Kyrpides N."/>
            <person name="Mavromatis K."/>
            <person name="Ivanova N."/>
            <person name="Ovchinnikova G."/>
            <person name="Pagani I."/>
            <person name="Lu M."/>
            <person name="Detter J.C."/>
            <person name="Tapia R."/>
            <person name="Han C."/>
            <person name="Land M."/>
            <person name="Hauser L."/>
            <person name="Markowitz V."/>
            <person name="Cheng J.-F."/>
            <person name="Hugenholtz P."/>
            <person name="Woyke T."/>
            <person name="Wu D."/>
            <person name="Gronow S."/>
            <person name="Wellnitz S."/>
            <person name="Brambilla E."/>
            <person name="Klenk H.-P."/>
            <person name="Eisen J.A."/>
        </authorList>
    </citation>
    <scope>NUCLEOTIDE SEQUENCE [LARGE SCALE GENOMIC DNA]</scope>
    <source>
        <strain evidence="4">ATCC 25260 / DSM 20707 / VPI 4198</strain>
    </source>
</reference>
<dbReference type="Proteomes" id="UP000006545">
    <property type="component" value="Chromosome"/>
</dbReference>
<organism evidence="3 4">
    <name type="scientific">Porphyromonas asaccharolytica (strain ATCC 25260 / DSM 20707 / BCRC 10618 / CCUG 7834 / JCM 6326 / LMG 13178 / VPI 4198 / B440)</name>
    <name type="common">Bacteroides asaccharolyticus</name>
    <dbReference type="NCBI Taxonomy" id="879243"/>
    <lineage>
        <taxon>Bacteria</taxon>
        <taxon>Pseudomonadati</taxon>
        <taxon>Bacteroidota</taxon>
        <taxon>Bacteroidia</taxon>
        <taxon>Bacteroidales</taxon>
        <taxon>Porphyromonadaceae</taxon>
        <taxon>Porphyromonas</taxon>
    </lineage>
</organism>
<feature type="transmembrane region" description="Helical" evidence="2">
    <location>
        <begin position="42"/>
        <end position="68"/>
    </location>
</feature>
<keyword evidence="2" id="KW-0472">Membrane</keyword>
<dbReference type="KEGG" id="pah:Poras_1667"/>
<dbReference type="HOGENOM" id="CLU_1693877_0_0_10"/>
<dbReference type="EMBL" id="CP002689">
    <property type="protein sequence ID" value="AEE13598.1"/>
    <property type="molecule type" value="Genomic_DNA"/>
</dbReference>
<accession>F4KJH6</accession>
<feature type="transmembrane region" description="Helical" evidence="2">
    <location>
        <begin position="74"/>
        <end position="93"/>
    </location>
</feature>
<dbReference type="SUPFAM" id="SSF103473">
    <property type="entry name" value="MFS general substrate transporter"/>
    <property type="match status" value="1"/>
</dbReference>
<evidence type="ECO:0000256" key="2">
    <source>
        <dbReference type="SAM" id="Phobius"/>
    </source>
</evidence>
<dbReference type="InterPro" id="IPR036259">
    <property type="entry name" value="MFS_trans_sf"/>
</dbReference>
<protein>
    <recommendedName>
        <fullName evidence="5">Transmembrane protein</fullName>
    </recommendedName>
</protein>